<name>A0ABN1QYJ2_9ACTN</name>
<evidence type="ECO:0000313" key="2">
    <source>
        <dbReference type="Proteomes" id="UP001501578"/>
    </source>
</evidence>
<reference evidence="1 2" key="1">
    <citation type="journal article" date="2019" name="Int. J. Syst. Evol. Microbiol.">
        <title>The Global Catalogue of Microorganisms (GCM) 10K type strain sequencing project: providing services to taxonomists for standard genome sequencing and annotation.</title>
        <authorList>
            <consortium name="The Broad Institute Genomics Platform"/>
            <consortium name="The Broad Institute Genome Sequencing Center for Infectious Disease"/>
            <person name="Wu L."/>
            <person name="Ma J."/>
        </authorList>
    </citation>
    <scope>NUCLEOTIDE SEQUENCE [LARGE SCALE GENOMIC DNA]</scope>
    <source>
        <strain evidence="1 2">JCM 11136</strain>
    </source>
</reference>
<comment type="caution">
    <text evidence="1">The sequence shown here is derived from an EMBL/GenBank/DDBJ whole genome shotgun (WGS) entry which is preliminary data.</text>
</comment>
<dbReference type="PROSITE" id="PS51257">
    <property type="entry name" value="PROKAR_LIPOPROTEIN"/>
    <property type="match status" value="1"/>
</dbReference>
<evidence type="ECO:0000313" key="1">
    <source>
        <dbReference type="EMBL" id="GAA0949280.1"/>
    </source>
</evidence>
<proteinExistence type="predicted"/>
<evidence type="ECO:0008006" key="3">
    <source>
        <dbReference type="Google" id="ProtNLM"/>
    </source>
</evidence>
<dbReference type="EMBL" id="BAAAHQ010000044">
    <property type="protein sequence ID" value="GAA0949280.1"/>
    <property type="molecule type" value="Genomic_DNA"/>
</dbReference>
<sequence>MSLARATAGLLLLAAAGCGITPTGVVDVAGPPVVRIPPPSKTIYLLRETRLVKQAVNVENDTVDSLLTALFQANNRELFGLQTALRGFAYEGVQDSLDSVPRDEVRLPRTSKLTVYVMGEGRLSRLGKAQIVCTAQQDAAFKQVKIIRQFSHRAPREEGAYTCENLNPVRE</sequence>
<organism evidence="1 2">
    <name type="scientific">Nonomuraea longicatena</name>
    <dbReference type="NCBI Taxonomy" id="83682"/>
    <lineage>
        <taxon>Bacteria</taxon>
        <taxon>Bacillati</taxon>
        <taxon>Actinomycetota</taxon>
        <taxon>Actinomycetes</taxon>
        <taxon>Streptosporangiales</taxon>
        <taxon>Streptosporangiaceae</taxon>
        <taxon>Nonomuraea</taxon>
    </lineage>
</organism>
<protein>
    <recommendedName>
        <fullName evidence="3">GerMN domain-containing protein</fullName>
    </recommendedName>
</protein>
<accession>A0ABN1QYJ2</accession>
<gene>
    <name evidence="1" type="ORF">GCM10009560_67340</name>
</gene>
<dbReference type="Proteomes" id="UP001501578">
    <property type="component" value="Unassembled WGS sequence"/>
</dbReference>
<keyword evidence="2" id="KW-1185">Reference proteome</keyword>
<dbReference type="RefSeq" id="WP_343954273.1">
    <property type="nucleotide sequence ID" value="NZ_BAAAHQ010000044.1"/>
</dbReference>